<dbReference type="EMBL" id="BEZZ01001183">
    <property type="protein sequence ID" value="GCC38438.1"/>
    <property type="molecule type" value="Genomic_DNA"/>
</dbReference>
<proteinExistence type="predicted"/>
<dbReference type="PANTHER" id="PTHR16484:SF10">
    <property type="entry name" value="PARTITIONING DEFECTIVE 3 HOMOLOG"/>
    <property type="match status" value="1"/>
</dbReference>
<dbReference type="GO" id="GO:0043296">
    <property type="term" value="C:apical junction complex"/>
    <property type="evidence" value="ECO:0007669"/>
    <property type="project" value="TreeGrafter"/>
</dbReference>
<feature type="region of interest" description="Disordered" evidence="1">
    <location>
        <begin position="11"/>
        <end position="48"/>
    </location>
</feature>
<gene>
    <name evidence="2" type="ORF">chiPu_0016952</name>
</gene>
<sequence length="221" mass="24374">MKLLSLVAIFEEQEPHHGGDGTSASSTGTQSPEIFGSEPAPNPLSAFQPYQASSEIEVTPSVLRANMPLHVRRSSDPALIGLLSSVTGPNHNSAEPSRKNPTRWSTTPGFPKPSQTSSSLDRKKKETTPRNPVNGQDNYRSLPRDAGHWSNQFQRDNARSSLSATHPMVDKWLERQEQTMSLNMPGSHSSFSNVTRLFMESDSVERSAVTDRVYANQQTQN</sequence>
<dbReference type="GO" id="GO:0005912">
    <property type="term" value="C:adherens junction"/>
    <property type="evidence" value="ECO:0007669"/>
    <property type="project" value="TreeGrafter"/>
</dbReference>
<dbReference type="InterPro" id="IPR052213">
    <property type="entry name" value="PAR3"/>
</dbReference>
<reference evidence="2 3" key="1">
    <citation type="journal article" date="2018" name="Nat. Ecol. Evol.">
        <title>Shark genomes provide insights into elasmobranch evolution and the origin of vertebrates.</title>
        <authorList>
            <person name="Hara Y"/>
            <person name="Yamaguchi K"/>
            <person name="Onimaru K"/>
            <person name="Kadota M"/>
            <person name="Koyanagi M"/>
            <person name="Keeley SD"/>
            <person name="Tatsumi K"/>
            <person name="Tanaka K"/>
            <person name="Motone F"/>
            <person name="Kageyama Y"/>
            <person name="Nozu R"/>
            <person name="Adachi N"/>
            <person name="Nishimura O"/>
            <person name="Nakagawa R"/>
            <person name="Tanegashima C"/>
            <person name="Kiyatake I"/>
            <person name="Matsumoto R"/>
            <person name="Murakumo K"/>
            <person name="Nishida K"/>
            <person name="Terakita A"/>
            <person name="Kuratani S"/>
            <person name="Sato K"/>
            <person name="Hyodo S Kuraku.S."/>
        </authorList>
    </citation>
    <scope>NUCLEOTIDE SEQUENCE [LARGE SCALE GENOMIC DNA]</scope>
</reference>
<feature type="compositionally biased region" description="Polar residues" evidence="1">
    <location>
        <begin position="84"/>
        <end position="95"/>
    </location>
</feature>
<dbReference type="GO" id="GO:0000226">
    <property type="term" value="P:microtubule cytoskeleton organization"/>
    <property type="evidence" value="ECO:0007669"/>
    <property type="project" value="TreeGrafter"/>
</dbReference>
<accession>A0A401T719</accession>
<dbReference type="OrthoDB" id="6264899at2759"/>
<protein>
    <submittedName>
        <fullName evidence="2">Uncharacterized protein</fullName>
    </submittedName>
</protein>
<dbReference type="GO" id="GO:0016324">
    <property type="term" value="C:apical plasma membrane"/>
    <property type="evidence" value="ECO:0007669"/>
    <property type="project" value="TreeGrafter"/>
</dbReference>
<feature type="compositionally biased region" description="Polar residues" evidence="1">
    <location>
        <begin position="129"/>
        <end position="139"/>
    </location>
</feature>
<dbReference type="GO" id="GO:0005938">
    <property type="term" value="C:cell cortex"/>
    <property type="evidence" value="ECO:0007669"/>
    <property type="project" value="TreeGrafter"/>
</dbReference>
<name>A0A401T719_CHIPU</name>
<dbReference type="GO" id="GO:0007155">
    <property type="term" value="P:cell adhesion"/>
    <property type="evidence" value="ECO:0007669"/>
    <property type="project" value="TreeGrafter"/>
</dbReference>
<dbReference type="GO" id="GO:0045197">
    <property type="term" value="P:establishment or maintenance of epithelial cell apical/basal polarity"/>
    <property type="evidence" value="ECO:0007669"/>
    <property type="project" value="TreeGrafter"/>
</dbReference>
<dbReference type="Proteomes" id="UP000287033">
    <property type="component" value="Unassembled WGS sequence"/>
</dbReference>
<comment type="caution">
    <text evidence="2">The sequence shown here is derived from an EMBL/GenBank/DDBJ whole genome shotgun (WGS) entry which is preliminary data.</text>
</comment>
<keyword evidence="3" id="KW-1185">Reference proteome</keyword>
<organism evidence="2 3">
    <name type="scientific">Chiloscyllium punctatum</name>
    <name type="common">Brownbanded bambooshark</name>
    <name type="synonym">Hemiscyllium punctatum</name>
    <dbReference type="NCBI Taxonomy" id="137246"/>
    <lineage>
        <taxon>Eukaryota</taxon>
        <taxon>Metazoa</taxon>
        <taxon>Chordata</taxon>
        <taxon>Craniata</taxon>
        <taxon>Vertebrata</taxon>
        <taxon>Chondrichthyes</taxon>
        <taxon>Elasmobranchii</taxon>
        <taxon>Galeomorphii</taxon>
        <taxon>Galeoidea</taxon>
        <taxon>Orectolobiformes</taxon>
        <taxon>Hemiscylliidae</taxon>
        <taxon>Chiloscyllium</taxon>
    </lineage>
</organism>
<dbReference type="GO" id="GO:0008104">
    <property type="term" value="P:intracellular protein localization"/>
    <property type="evidence" value="ECO:0007669"/>
    <property type="project" value="TreeGrafter"/>
</dbReference>
<dbReference type="AlphaFoldDB" id="A0A401T719"/>
<evidence type="ECO:0000256" key="1">
    <source>
        <dbReference type="SAM" id="MobiDB-lite"/>
    </source>
</evidence>
<evidence type="ECO:0000313" key="2">
    <source>
        <dbReference type="EMBL" id="GCC38438.1"/>
    </source>
</evidence>
<feature type="compositionally biased region" description="Low complexity" evidence="1">
    <location>
        <begin position="22"/>
        <end position="31"/>
    </location>
</feature>
<evidence type="ECO:0000313" key="3">
    <source>
        <dbReference type="Proteomes" id="UP000287033"/>
    </source>
</evidence>
<dbReference type="GO" id="GO:0051660">
    <property type="term" value="P:establishment of centrosome localization"/>
    <property type="evidence" value="ECO:0007669"/>
    <property type="project" value="TreeGrafter"/>
</dbReference>
<feature type="region of interest" description="Disordered" evidence="1">
    <location>
        <begin position="82"/>
        <end position="149"/>
    </location>
</feature>
<dbReference type="PANTHER" id="PTHR16484">
    <property type="entry name" value="PARTITIONING DEFECTIVE 3 RELATED"/>
    <property type="match status" value="1"/>
</dbReference>
<dbReference type="GO" id="GO:0030010">
    <property type="term" value="P:establishment of cell polarity"/>
    <property type="evidence" value="ECO:0007669"/>
    <property type="project" value="TreeGrafter"/>
</dbReference>
<dbReference type="GO" id="GO:0035091">
    <property type="term" value="F:phosphatidylinositol binding"/>
    <property type="evidence" value="ECO:0007669"/>
    <property type="project" value="TreeGrafter"/>
</dbReference>
<dbReference type="STRING" id="137246.A0A401T719"/>
<feature type="compositionally biased region" description="Polar residues" evidence="1">
    <location>
        <begin position="102"/>
        <end position="119"/>
    </location>
</feature>